<name>A0A6J4U294_9BACT</name>
<proteinExistence type="predicted"/>
<dbReference type="AlphaFoldDB" id="A0A6J4U294"/>
<gene>
    <name evidence="1" type="ORF">AVDCRST_MAG49-623</name>
</gene>
<dbReference type="EMBL" id="CADCWG010000036">
    <property type="protein sequence ID" value="CAA9538847.1"/>
    <property type="molecule type" value="Genomic_DNA"/>
</dbReference>
<reference evidence="1" key="1">
    <citation type="submission" date="2020-02" db="EMBL/GenBank/DDBJ databases">
        <authorList>
            <person name="Meier V. D."/>
        </authorList>
    </citation>
    <scope>NUCLEOTIDE SEQUENCE</scope>
    <source>
        <strain evidence="1">AVDCRST_MAG49</strain>
    </source>
</reference>
<protein>
    <submittedName>
        <fullName evidence="1">Uncharacterized protein</fullName>
    </submittedName>
</protein>
<organism evidence="1">
    <name type="scientific">uncultured Thermomicrobiales bacterium</name>
    <dbReference type="NCBI Taxonomy" id="1645740"/>
    <lineage>
        <taxon>Bacteria</taxon>
        <taxon>Pseudomonadati</taxon>
        <taxon>Thermomicrobiota</taxon>
        <taxon>Thermomicrobia</taxon>
        <taxon>Thermomicrobiales</taxon>
        <taxon>environmental samples</taxon>
    </lineage>
</organism>
<sequence length="106" mass="11179">MTVPLRLDATGATLRFVLREGDGGATAERSRAATVDIGREGRLVGVEVDLGTEEPLYLEVEPDASAYARSVPTSATVTVLPGGEVVMVEVSRRGAGYEVTYPVGNR</sequence>
<accession>A0A6J4U294</accession>
<evidence type="ECO:0000313" key="1">
    <source>
        <dbReference type="EMBL" id="CAA9538847.1"/>
    </source>
</evidence>